<dbReference type="PANTHER" id="PTHR33112:SF16">
    <property type="entry name" value="HETEROKARYON INCOMPATIBILITY DOMAIN-CONTAINING PROTEIN"/>
    <property type="match status" value="1"/>
</dbReference>
<name>A0AAD9SJQ1_PHOAM</name>
<evidence type="ECO:0000313" key="3">
    <source>
        <dbReference type="Proteomes" id="UP001265746"/>
    </source>
</evidence>
<dbReference type="PANTHER" id="PTHR33112">
    <property type="entry name" value="DOMAIN PROTEIN, PUTATIVE-RELATED"/>
    <property type="match status" value="1"/>
</dbReference>
<dbReference type="AlphaFoldDB" id="A0AAD9SJQ1"/>
<proteinExistence type="predicted"/>
<comment type="caution">
    <text evidence="2">The sequence shown here is derived from an EMBL/GenBank/DDBJ whole genome shotgun (WGS) entry which is preliminary data.</text>
</comment>
<dbReference type="Proteomes" id="UP001265746">
    <property type="component" value="Unassembled WGS sequence"/>
</dbReference>
<protein>
    <recommendedName>
        <fullName evidence="1">Heterokaryon incompatibility domain-containing protein</fullName>
    </recommendedName>
</protein>
<dbReference type="InterPro" id="IPR010730">
    <property type="entry name" value="HET"/>
</dbReference>
<evidence type="ECO:0000313" key="2">
    <source>
        <dbReference type="EMBL" id="KAK2609644.1"/>
    </source>
</evidence>
<feature type="domain" description="Heterokaryon incompatibility" evidence="1">
    <location>
        <begin position="182"/>
        <end position="321"/>
    </location>
</feature>
<dbReference type="EMBL" id="JAUJFL010000002">
    <property type="protein sequence ID" value="KAK2609644.1"/>
    <property type="molecule type" value="Genomic_DNA"/>
</dbReference>
<organism evidence="2 3">
    <name type="scientific">Phomopsis amygdali</name>
    <name type="common">Fusicoccum amygdali</name>
    <dbReference type="NCBI Taxonomy" id="1214568"/>
    <lineage>
        <taxon>Eukaryota</taxon>
        <taxon>Fungi</taxon>
        <taxon>Dikarya</taxon>
        <taxon>Ascomycota</taxon>
        <taxon>Pezizomycotina</taxon>
        <taxon>Sordariomycetes</taxon>
        <taxon>Sordariomycetidae</taxon>
        <taxon>Diaporthales</taxon>
        <taxon>Diaporthaceae</taxon>
        <taxon>Diaporthe</taxon>
    </lineage>
</organism>
<evidence type="ECO:0000259" key="1">
    <source>
        <dbReference type="Pfam" id="PF06985"/>
    </source>
</evidence>
<sequence>MSLCKYCEFIDLRVTQDKFKWFPPLNVEHDLQSSHSMWLSAQNGCLGCRFFLDVLRWEISDTVDMDNFLQREQRIWIEMPFSLSTHINSDFKTNISLDICLVRAEHDTRFIARHQGPKRPVPQDPSSEACMAMAASWLAECASHEDCPPQAVVPLPTRLIEMTQEGQLCRLHLPAPGEKGHYVTLSHCWGHGVKFTLNKANFVQLQQAIHTEDLPRSFQDAITITRRLGFRFLWIDAICIIQDSEEDWAHQSSLMAGIYRNGSLMISALAASDSQHGILRSRSVLRSHHFGRNKEMVCQTILNNTSSTDGPLHGRGWCLQENIMAPRILHFGRFQLLWECVSKACAENWGLAGIDDGIGGFQVSTRALAMPCIWPPRPGLEEKSHELDFDSRLVAFYSCVEEFMRRKLTYRSDKLPALSGLASAFHTPVLGAYLAGLWEKDLVEGLNWAPLDGSDEDTHDSGEYIAPSFSWASKLGRCEFQIVREFEIWGPRLRLGPESLRSTLMPRLLSHRIELATSDPYGRISAASITLRGYTRLLLVRLDRCATYGASFDRYGRFDDRFRWMFGPPHEFLPPDHEYEKHASSPRVSNEIKHFIALPLRKTAHGTLRGSSGHMELPMLILEPVEGLKETYRRVGYVALNESAQMNPKMWEERTLTLI</sequence>
<reference evidence="2" key="1">
    <citation type="submission" date="2023-06" db="EMBL/GenBank/DDBJ databases">
        <authorList>
            <person name="Noh H."/>
        </authorList>
    </citation>
    <scope>NUCLEOTIDE SEQUENCE</scope>
    <source>
        <strain evidence="2">DUCC20226</strain>
    </source>
</reference>
<gene>
    <name evidence="2" type="ORF">N8I77_003137</name>
</gene>
<dbReference type="Pfam" id="PF06985">
    <property type="entry name" value="HET"/>
    <property type="match status" value="1"/>
</dbReference>
<accession>A0AAD9SJQ1</accession>
<keyword evidence="3" id="KW-1185">Reference proteome</keyword>